<sequence>MEIWKRGGAFINDTNSPGKDNIVLFPKTLDYYQIQLTVMLESERYAEAMELLRFLLQCQGQEERHIDEWQALLEWLETAFPHYIEGEDNEQAHLDKEIDLDEEELTRLKVMGKLAEDADYANKLLYKVMHEALSEQTMLALEHLSYLNGEDIDRSLTEWLQTRAMHPLLQYRVLQTLHKRGMQGCVTFVRGQEQVEVEIENVPLKDSDFPLVVHDIVDRVAQHTEVQEPTLYYFAQELWIQFIKGAYGTNVYQSLLIEEDLIMDIWAAALHQTVSESLTGNRNEEETRAMYGITENIRFQFEQAYRALKQFISEGISD</sequence>
<dbReference type="Proteomes" id="UP000186666">
    <property type="component" value="Unassembled WGS sequence"/>
</dbReference>
<comment type="caution">
    <text evidence="1">The sequence shown here is derived from an EMBL/GenBank/DDBJ whole genome shotgun (WGS) entry which is preliminary data.</text>
</comment>
<evidence type="ECO:0000313" key="2">
    <source>
        <dbReference type="Proteomes" id="UP000186666"/>
    </source>
</evidence>
<dbReference type="RefSeq" id="WP_068583292.1">
    <property type="nucleotide sequence ID" value="NZ_FTNK01000003.1"/>
</dbReference>
<keyword evidence="2" id="KW-1185">Reference proteome</keyword>
<proteinExistence type="predicted"/>
<protein>
    <submittedName>
        <fullName evidence="1">Uncharacterized protein</fullName>
    </submittedName>
</protein>
<reference evidence="1 2" key="1">
    <citation type="submission" date="2017-01" db="EMBL/GenBank/DDBJ databases">
        <authorList>
            <person name="Varghese N."/>
            <person name="Submissions S."/>
        </authorList>
    </citation>
    <scope>NUCLEOTIDE SEQUENCE [LARGE SCALE GENOMIC DNA]</scope>
    <source>
        <strain evidence="1 2">ATCC 23464</strain>
    </source>
</reference>
<dbReference type="EMBL" id="FTNK01000003">
    <property type="protein sequence ID" value="SIQ72439.1"/>
    <property type="molecule type" value="Genomic_DNA"/>
</dbReference>
<accession>A0ABY1JTA9</accession>
<organism evidence="1 2">
    <name type="scientific">Paenibacillus macquariensis</name>
    <dbReference type="NCBI Taxonomy" id="948756"/>
    <lineage>
        <taxon>Bacteria</taxon>
        <taxon>Bacillati</taxon>
        <taxon>Bacillota</taxon>
        <taxon>Bacilli</taxon>
        <taxon>Bacillales</taxon>
        <taxon>Paenibacillaceae</taxon>
        <taxon>Paenibacillus</taxon>
    </lineage>
</organism>
<name>A0ABY1JTA9_9BACL</name>
<gene>
    <name evidence="1" type="ORF">SAMN05421578_103556</name>
</gene>
<evidence type="ECO:0000313" key="1">
    <source>
        <dbReference type="EMBL" id="SIQ72439.1"/>
    </source>
</evidence>